<evidence type="ECO:0000256" key="2">
    <source>
        <dbReference type="ARBA" id="ARBA00009037"/>
    </source>
</evidence>
<evidence type="ECO:0000259" key="8">
    <source>
        <dbReference type="Pfam" id="PF05827"/>
    </source>
</evidence>
<dbReference type="PANTHER" id="PTHR12471">
    <property type="entry name" value="VACUOLAR ATP SYNTHASE SUBUNIT S1"/>
    <property type="match status" value="1"/>
</dbReference>
<feature type="domain" description="V-type proton ATPase subunit S1/VOA1 transmembrane" evidence="9">
    <location>
        <begin position="393"/>
        <end position="431"/>
    </location>
</feature>
<evidence type="ECO:0000259" key="9">
    <source>
        <dbReference type="Pfam" id="PF20520"/>
    </source>
</evidence>
<organism evidence="10">
    <name type="scientific">Nothobranchius korthausae</name>
    <dbReference type="NCBI Taxonomy" id="1143690"/>
    <lineage>
        <taxon>Eukaryota</taxon>
        <taxon>Metazoa</taxon>
        <taxon>Chordata</taxon>
        <taxon>Craniata</taxon>
        <taxon>Vertebrata</taxon>
        <taxon>Euteleostomi</taxon>
        <taxon>Actinopterygii</taxon>
        <taxon>Neopterygii</taxon>
        <taxon>Teleostei</taxon>
        <taxon>Neoteleostei</taxon>
        <taxon>Acanthomorphata</taxon>
        <taxon>Ovalentaria</taxon>
        <taxon>Atherinomorphae</taxon>
        <taxon>Cyprinodontiformes</taxon>
        <taxon>Nothobranchiidae</taxon>
        <taxon>Nothobranchius</taxon>
    </lineage>
</organism>
<proteinExistence type="inferred from homology"/>
<keyword evidence="5 6" id="KW-0472">Membrane</keyword>
<evidence type="ECO:0000256" key="1">
    <source>
        <dbReference type="ARBA" id="ARBA00004167"/>
    </source>
</evidence>
<dbReference type="GO" id="GO:0030641">
    <property type="term" value="P:regulation of cellular pH"/>
    <property type="evidence" value="ECO:0007669"/>
    <property type="project" value="TreeGrafter"/>
</dbReference>
<reference evidence="10" key="2">
    <citation type="submission" date="2016-06" db="EMBL/GenBank/DDBJ databases">
        <title>The genome of a short-lived fish provides insights into sex chromosome evolution and the genetic control of aging.</title>
        <authorList>
            <person name="Reichwald K."/>
            <person name="Felder M."/>
            <person name="Petzold A."/>
            <person name="Koch P."/>
            <person name="Groth M."/>
            <person name="Platzer M."/>
        </authorList>
    </citation>
    <scope>NUCLEOTIDE SEQUENCE</scope>
    <source>
        <tissue evidence="10">Brain</tissue>
    </source>
</reference>
<dbReference type="GO" id="GO:0033176">
    <property type="term" value="C:proton-transporting V-type ATPase complex"/>
    <property type="evidence" value="ECO:0007669"/>
    <property type="project" value="TreeGrafter"/>
</dbReference>
<evidence type="ECO:0000256" key="4">
    <source>
        <dbReference type="ARBA" id="ARBA00022989"/>
    </source>
</evidence>
<feature type="domain" description="V-type proton ATPase subunit S1 luminal" evidence="8">
    <location>
        <begin position="247"/>
        <end position="378"/>
    </location>
</feature>
<dbReference type="InterPro" id="IPR046756">
    <property type="entry name" value="VAS1/VOA1_TM"/>
</dbReference>
<dbReference type="Pfam" id="PF05827">
    <property type="entry name" value="VAS1_LD"/>
    <property type="match status" value="1"/>
</dbReference>
<dbReference type="AlphaFoldDB" id="A0A1A8G913"/>
<feature type="signal peptide" evidence="7">
    <location>
        <begin position="1"/>
        <end position="29"/>
    </location>
</feature>
<name>A0A1A8G913_9TELE</name>
<comment type="similarity">
    <text evidence="2">Belongs to the vacuolar ATPase subunit S1 family.</text>
</comment>
<accession>A0A1A8G913</accession>
<evidence type="ECO:0000256" key="7">
    <source>
        <dbReference type="SAM" id="SignalP"/>
    </source>
</evidence>
<dbReference type="PANTHER" id="PTHR12471:SF2">
    <property type="entry name" value="V-TYPE PROTON ATPASE SUBUNIT S1"/>
    <property type="match status" value="1"/>
</dbReference>
<evidence type="ECO:0000256" key="3">
    <source>
        <dbReference type="ARBA" id="ARBA00022692"/>
    </source>
</evidence>
<gene>
    <name evidence="10" type="primary">Nfu_g_1_001891</name>
</gene>
<dbReference type="Gene3D" id="2.40.160.110">
    <property type="match status" value="1"/>
</dbReference>
<keyword evidence="4 6" id="KW-1133">Transmembrane helix</keyword>
<evidence type="ECO:0000313" key="10">
    <source>
        <dbReference type="EMBL" id="SBQ67573.1"/>
    </source>
</evidence>
<evidence type="ECO:0000256" key="6">
    <source>
        <dbReference type="SAM" id="Phobius"/>
    </source>
</evidence>
<dbReference type="Pfam" id="PF20520">
    <property type="entry name" value="Ac45-VOA1_TM"/>
    <property type="match status" value="1"/>
</dbReference>
<comment type="subcellular location">
    <subcellularLocation>
        <location evidence="1">Membrane</location>
        <topology evidence="1">Single-pass membrane protein</topology>
    </subcellularLocation>
</comment>
<evidence type="ECO:0000256" key="5">
    <source>
        <dbReference type="ARBA" id="ARBA00023136"/>
    </source>
</evidence>
<dbReference type="EMBL" id="HAEB01021046">
    <property type="protein sequence ID" value="SBQ67573.1"/>
    <property type="molecule type" value="Transcribed_RNA"/>
</dbReference>
<feature type="chain" id="PRO_5008370526" description="ATPase, H+ transporting, lysosomal accessory protein 1a" evidence="7">
    <location>
        <begin position="30"/>
        <end position="443"/>
    </location>
</feature>
<evidence type="ECO:0008006" key="11">
    <source>
        <dbReference type="Google" id="ProtNLM"/>
    </source>
</evidence>
<dbReference type="InterPro" id="IPR008388">
    <property type="entry name" value="Ac45_acc_su"/>
</dbReference>
<keyword evidence="3 6" id="KW-0812">Transmembrane</keyword>
<dbReference type="InterPro" id="IPR046755">
    <property type="entry name" value="VAS1_LD"/>
</dbReference>
<feature type="transmembrane region" description="Helical" evidence="6">
    <location>
        <begin position="394"/>
        <end position="417"/>
    </location>
</feature>
<sequence length="443" mass="48656">MSGSVWLSGGQFLCFLYFLSTCLAPGSSTAQVPLLMWSSDSLPPLAPATAGHITSHEEVTAYLSYVFGSGSHTVLLFLQDKLSKDDFTLYGGVFGNKQESAFQHLEAALHSSSSVTLPALEWTGLSAISTLLQEKLGVPPLLVDADTLSQLSINTSVNNLLLVHLPYCSNSLETCKEVLNDNDQIIGNVLSFLKDKDVSYTAMYTGLQPSRVISEAPVPNQHVGRTVLQTVEDDVKPPIMYPESGSPCIMLWAQNLNVDIASGAGWLDLALQSHSTVGSMCNSTNSLLVLNYPNYTLSFSMSQRFYPTSARNWFTLDQVQLRSFNQTETFIGSRGIYAPAEYSYRCQTVRSYQDALLIPADITSQWRLDFTDFQIQGFSLASGNFSYASDCAGFFTAGIWMGLVTSLLMLLIFVYGLHMIMQLNTMDRFDDPKGPTISVPQTE</sequence>
<reference evidence="10" key="1">
    <citation type="submission" date="2016-05" db="EMBL/GenBank/DDBJ databases">
        <authorList>
            <person name="Lavstsen T."/>
            <person name="Jespersen J.S."/>
        </authorList>
    </citation>
    <scope>NUCLEOTIDE SEQUENCE</scope>
    <source>
        <tissue evidence="10">Brain</tissue>
    </source>
</reference>
<keyword evidence="7" id="KW-0732">Signal</keyword>
<protein>
    <recommendedName>
        <fullName evidence="11">ATPase, H+ transporting, lysosomal accessory protein 1a</fullName>
    </recommendedName>
</protein>
<dbReference type="GO" id="GO:0001671">
    <property type="term" value="F:ATPase activator activity"/>
    <property type="evidence" value="ECO:0007669"/>
    <property type="project" value="TreeGrafter"/>
</dbReference>